<comment type="catalytic activity">
    <reaction evidence="9">
        <text>ATP + H2O = ADP + phosphate + H(+)</text>
        <dbReference type="Rhea" id="RHEA:13065"/>
        <dbReference type="ChEBI" id="CHEBI:15377"/>
        <dbReference type="ChEBI" id="CHEBI:15378"/>
        <dbReference type="ChEBI" id="CHEBI:30616"/>
        <dbReference type="ChEBI" id="CHEBI:43474"/>
        <dbReference type="ChEBI" id="CHEBI:456216"/>
        <dbReference type="EC" id="5.6.2.4"/>
    </reaction>
</comment>
<dbReference type="GO" id="GO:0016887">
    <property type="term" value="F:ATP hydrolysis activity"/>
    <property type="evidence" value="ECO:0007669"/>
    <property type="project" value="RHEA"/>
</dbReference>
<dbReference type="Proteomes" id="UP000282438">
    <property type="component" value="Chromosome"/>
</dbReference>
<dbReference type="Pfam" id="PF13361">
    <property type="entry name" value="UvrD_C"/>
    <property type="match status" value="1"/>
</dbReference>
<dbReference type="PANTHER" id="PTHR11070:SF30">
    <property type="entry name" value="F-BOX DNA HELICASE 1"/>
    <property type="match status" value="1"/>
</dbReference>
<dbReference type="InterPro" id="IPR027417">
    <property type="entry name" value="P-loop_NTPase"/>
</dbReference>
<evidence type="ECO:0000256" key="1">
    <source>
        <dbReference type="ARBA" id="ARBA00009922"/>
    </source>
</evidence>
<evidence type="ECO:0000259" key="12">
    <source>
        <dbReference type="PROSITE" id="PS51217"/>
    </source>
</evidence>
<dbReference type="Gene3D" id="1.10.486.10">
    <property type="entry name" value="PCRA, domain 4"/>
    <property type="match status" value="1"/>
</dbReference>
<dbReference type="OrthoDB" id="5905204at2"/>
<dbReference type="GO" id="GO:0000724">
    <property type="term" value="P:double-strand break repair via homologous recombination"/>
    <property type="evidence" value="ECO:0007669"/>
    <property type="project" value="TreeGrafter"/>
</dbReference>
<dbReference type="PROSITE" id="PS51198">
    <property type="entry name" value="UVRD_HELICASE_ATP_BIND"/>
    <property type="match status" value="1"/>
</dbReference>
<sequence length="631" mass="72183">MLNLSLAQADIVNTDMYKAIQVLASAGSGKTRVLTERVRFLLQNTKKEGVIALTFTNKAAEEMATRLEDCEQAEDRAWIATIHSVAQRVLEKYGHTVGLPPELHIYDRDQDRMEVFLQSLRDEGVDIDTYLEGSNSGERKERKKILQSYMDIFSKIKRELLTEFDVAEQYPDGNIWKVFQDYQSALLNSGGIDYDDILVYAHKILLTHDWVAKIYRSQYKHICVDEAQDLNRAQYEFIKALCGDAIQSVLMVGDPNQMIYGFNGSSKDFFCNDFIADFRPQVFELKENYRSSKAVIRAANKLRPGAQVELDYALEGKVEIIHFTTEEDEAEWISASIERLLSQKFDNEIEGEISLDKMVVIARNRFVFGKFEDSLKEKGIPFSLRKGERQLERATVFGKILDYAVRLKINSKDWVDGRKLCSVLDIPEPKEWGDDVLSAISENALSLNDENAKLYSSLIGEINQLDAEEPNIRKFIDKFKAKLDAISQESECLTDAKSEELRLSHAELDEFGQSWTLFKRKGLGSSLAAFRNALALGQLVDTGPDKGLTLSTVHTMKGLEKDIVFLMGMCEGVFPDYRAQTPKEIDEERNSAFVAITRAKRWLFITYPKQRMMPWGDRRFQRVSRFVIEIE</sequence>
<evidence type="ECO:0000256" key="9">
    <source>
        <dbReference type="ARBA" id="ARBA00048988"/>
    </source>
</evidence>
<proteinExistence type="inferred from homology"/>
<comment type="catalytic activity">
    <reaction evidence="7">
        <text>Couples ATP hydrolysis with the unwinding of duplex DNA by translocating in the 3'-5' direction.</text>
        <dbReference type="EC" id="5.6.2.4"/>
    </reaction>
</comment>
<evidence type="ECO:0000256" key="10">
    <source>
        <dbReference type="PROSITE-ProRule" id="PRU00560"/>
    </source>
</evidence>
<dbReference type="GO" id="GO:0031297">
    <property type="term" value="P:replication fork processing"/>
    <property type="evidence" value="ECO:0007669"/>
    <property type="project" value="TreeGrafter"/>
</dbReference>
<keyword evidence="3 10" id="KW-0378">Hydrolase</keyword>
<accession>A0A3S8ZTA5</accession>
<feature type="domain" description="UvrD-like helicase ATP-binding" evidence="11">
    <location>
        <begin position="3"/>
        <end position="292"/>
    </location>
</feature>
<evidence type="ECO:0000256" key="7">
    <source>
        <dbReference type="ARBA" id="ARBA00034617"/>
    </source>
</evidence>
<reference evidence="13 14" key="1">
    <citation type="submission" date="2018-12" db="EMBL/GenBank/DDBJ databases">
        <title>Complete genome sequence of Iodobacter sp. H11R3.</title>
        <authorList>
            <person name="Bae J.-W."/>
        </authorList>
    </citation>
    <scope>NUCLEOTIDE SEQUENCE [LARGE SCALE GENOMIC DNA]</scope>
    <source>
        <strain evidence="13 14">H11R3</strain>
    </source>
</reference>
<protein>
    <recommendedName>
        <fullName evidence="8">DNA 3'-5' helicase</fullName>
        <ecNumber evidence="8">5.6.2.4</ecNumber>
    </recommendedName>
</protein>
<dbReference type="GO" id="GO:0003677">
    <property type="term" value="F:DNA binding"/>
    <property type="evidence" value="ECO:0007669"/>
    <property type="project" value="InterPro"/>
</dbReference>
<dbReference type="Pfam" id="PF00580">
    <property type="entry name" value="UvrD-helicase"/>
    <property type="match status" value="1"/>
</dbReference>
<keyword evidence="14" id="KW-1185">Reference proteome</keyword>
<dbReference type="InterPro" id="IPR014017">
    <property type="entry name" value="DNA_helicase_UvrD-like_C"/>
</dbReference>
<dbReference type="EMBL" id="CP034433">
    <property type="protein sequence ID" value="AZN36727.1"/>
    <property type="molecule type" value="Genomic_DNA"/>
</dbReference>
<dbReference type="Gene3D" id="1.10.10.160">
    <property type="match status" value="1"/>
</dbReference>
<keyword evidence="5 10" id="KW-0067">ATP-binding</keyword>
<evidence type="ECO:0000313" key="13">
    <source>
        <dbReference type="EMBL" id="AZN36727.1"/>
    </source>
</evidence>
<evidence type="ECO:0000256" key="3">
    <source>
        <dbReference type="ARBA" id="ARBA00022801"/>
    </source>
</evidence>
<gene>
    <name evidence="13" type="ORF">EJO50_09630</name>
</gene>
<dbReference type="GO" id="GO:0043138">
    <property type="term" value="F:3'-5' DNA helicase activity"/>
    <property type="evidence" value="ECO:0007669"/>
    <property type="project" value="UniProtKB-EC"/>
</dbReference>
<dbReference type="Gene3D" id="3.40.50.300">
    <property type="entry name" value="P-loop containing nucleotide triphosphate hydrolases"/>
    <property type="match status" value="2"/>
</dbReference>
<dbReference type="InterPro" id="IPR013986">
    <property type="entry name" value="DExx_box_DNA_helicase_dom_sf"/>
</dbReference>
<evidence type="ECO:0000313" key="14">
    <source>
        <dbReference type="Proteomes" id="UP000282438"/>
    </source>
</evidence>
<dbReference type="AlphaFoldDB" id="A0A3S8ZTA5"/>
<evidence type="ECO:0000256" key="6">
    <source>
        <dbReference type="ARBA" id="ARBA00023235"/>
    </source>
</evidence>
<dbReference type="SUPFAM" id="SSF52540">
    <property type="entry name" value="P-loop containing nucleoside triphosphate hydrolases"/>
    <property type="match status" value="1"/>
</dbReference>
<dbReference type="RefSeq" id="WP_125973688.1">
    <property type="nucleotide sequence ID" value="NZ_CP034433.1"/>
</dbReference>
<keyword evidence="4 10" id="KW-0347">Helicase</keyword>
<dbReference type="InterPro" id="IPR014016">
    <property type="entry name" value="UvrD-like_ATP-bd"/>
</dbReference>
<dbReference type="GO" id="GO:0005524">
    <property type="term" value="F:ATP binding"/>
    <property type="evidence" value="ECO:0007669"/>
    <property type="project" value="UniProtKB-UniRule"/>
</dbReference>
<evidence type="ECO:0000256" key="4">
    <source>
        <dbReference type="ARBA" id="ARBA00022806"/>
    </source>
</evidence>
<organism evidence="13 14">
    <name type="scientific">Iodobacter ciconiae</name>
    <dbReference type="NCBI Taxonomy" id="2496266"/>
    <lineage>
        <taxon>Bacteria</taxon>
        <taxon>Pseudomonadati</taxon>
        <taxon>Pseudomonadota</taxon>
        <taxon>Betaproteobacteria</taxon>
        <taxon>Neisseriales</taxon>
        <taxon>Chitinibacteraceae</taxon>
        <taxon>Iodobacter</taxon>
    </lineage>
</organism>
<dbReference type="CDD" id="cd17932">
    <property type="entry name" value="DEXQc_UvrD"/>
    <property type="match status" value="1"/>
</dbReference>
<evidence type="ECO:0000256" key="5">
    <source>
        <dbReference type="ARBA" id="ARBA00022840"/>
    </source>
</evidence>
<evidence type="ECO:0000256" key="8">
    <source>
        <dbReference type="ARBA" id="ARBA00034808"/>
    </source>
</evidence>
<dbReference type="KEGG" id="iod:EJO50_09630"/>
<keyword evidence="6" id="KW-0413">Isomerase</keyword>
<feature type="binding site" evidence="10">
    <location>
        <begin position="24"/>
        <end position="31"/>
    </location>
    <ligand>
        <name>ATP</name>
        <dbReference type="ChEBI" id="CHEBI:30616"/>
    </ligand>
</feature>
<dbReference type="PANTHER" id="PTHR11070">
    <property type="entry name" value="UVRD / RECB / PCRA DNA HELICASE FAMILY MEMBER"/>
    <property type="match status" value="1"/>
</dbReference>
<dbReference type="PROSITE" id="PS51217">
    <property type="entry name" value="UVRD_HELICASE_CTER"/>
    <property type="match status" value="1"/>
</dbReference>
<evidence type="ECO:0000259" key="11">
    <source>
        <dbReference type="PROSITE" id="PS51198"/>
    </source>
</evidence>
<keyword evidence="2 10" id="KW-0547">Nucleotide-binding</keyword>
<feature type="domain" description="UvrD-like helicase C-terminal" evidence="12">
    <location>
        <begin position="287"/>
        <end position="558"/>
    </location>
</feature>
<name>A0A3S8ZTA5_9NEIS</name>
<dbReference type="InterPro" id="IPR000212">
    <property type="entry name" value="DNA_helicase_UvrD/REP"/>
</dbReference>
<comment type="similarity">
    <text evidence="1">Belongs to the helicase family. UvrD subfamily.</text>
</comment>
<dbReference type="EC" id="5.6.2.4" evidence="8"/>
<evidence type="ECO:0000256" key="2">
    <source>
        <dbReference type="ARBA" id="ARBA00022741"/>
    </source>
</evidence>